<dbReference type="Pfam" id="PF11807">
    <property type="entry name" value="UstYa"/>
    <property type="match status" value="1"/>
</dbReference>
<reference evidence="5" key="2">
    <citation type="journal article" date="2019" name="Mol. Plant Microbe Interact.">
        <title>Genome sequence resources for four phytopathogenic fungi from the Colletotrichum orbiculare species complex.</title>
        <authorList>
            <person name="Gan P."/>
            <person name="Tsushima A."/>
            <person name="Narusaka M."/>
            <person name="Narusaka Y."/>
            <person name="Takano Y."/>
            <person name="Kubo Y."/>
            <person name="Shirasu K."/>
        </authorList>
    </citation>
    <scope>GENOME REANNOTATION</scope>
    <source>
        <strain evidence="5">104-T / ATCC 96160 / CBS 514.97 / LARS 414 / MAFF 240422</strain>
    </source>
</reference>
<comment type="pathway">
    <text evidence="1">Mycotoxin biosynthesis.</text>
</comment>
<dbReference type="PANTHER" id="PTHR33365:SF11">
    <property type="entry name" value="TAT PATHWAY SIGNAL SEQUENCE"/>
    <property type="match status" value="1"/>
</dbReference>
<reference evidence="5" key="1">
    <citation type="journal article" date="2013" name="New Phytol.">
        <title>Comparative genomic and transcriptomic analyses reveal the hemibiotrophic stage shift of Colletotrichum fungi.</title>
        <authorList>
            <person name="Gan P."/>
            <person name="Ikeda K."/>
            <person name="Irieda H."/>
            <person name="Narusaka M."/>
            <person name="O'Connell R.J."/>
            <person name="Narusaka Y."/>
            <person name="Takano Y."/>
            <person name="Kubo Y."/>
            <person name="Shirasu K."/>
        </authorList>
    </citation>
    <scope>NUCLEOTIDE SEQUENCE [LARGE SCALE GENOMIC DNA]</scope>
    <source>
        <strain evidence="5">104-T / ATCC 96160 / CBS 514.97 / LARS 414 / MAFF 240422</strain>
    </source>
</reference>
<protein>
    <submittedName>
        <fullName evidence="4">Oxidase ustYa</fullName>
    </submittedName>
</protein>
<dbReference type="STRING" id="1213857.A0A484FLT5"/>
<comment type="caution">
    <text evidence="4">The sequence shown here is derived from an EMBL/GenBank/DDBJ whole genome shotgun (WGS) entry which is preliminary data.</text>
</comment>
<evidence type="ECO:0000256" key="2">
    <source>
        <dbReference type="ARBA" id="ARBA00023002"/>
    </source>
</evidence>
<accession>A0A484FLT5</accession>
<organism evidence="4 5">
    <name type="scientific">Colletotrichum orbiculare (strain 104-T / ATCC 96160 / CBS 514.97 / LARS 414 / MAFF 240422)</name>
    <name type="common">Cucumber anthracnose fungus</name>
    <name type="synonym">Colletotrichum lagenarium</name>
    <dbReference type="NCBI Taxonomy" id="1213857"/>
    <lineage>
        <taxon>Eukaryota</taxon>
        <taxon>Fungi</taxon>
        <taxon>Dikarya</taxon>
        <taxon>Ascomycota</taxon>
        <taxon>Pezizomycotina</taxon>
        <taxon>Sordariomycetes</taxon>
        <taxon>Hypocreomycetidae</taxon>
        <taxon>Glomerellales</taxon>
        <taxon>Glomerellaceae</taxon>
        <taxon>Colletotrichum</taxon>
        <taxon>Colletotrichum orbiculare species complex</taxon>
    </lineage>
</organism>
<dbReference type="EMBL" id="AMCV02000022">
    <property type="protein sequence ID" value="TDZ18858.1"/>
    <property type="molecule type" value="Genomic_DNA"/>
</dbReference>
<dbReference type="Proteomes" id="UP000014480">
    <property type="component" value="Unassembled WGS sequence"/>
</dbReference>
<evidence type="ECO:0000313" key="4">
    <source>
        <dbReference type="EMBL" id="TDZ18858.1"/>
    </source>
</evidence>
<proteinExistence type="inferred from homology"/>
<dbReference type="InterPro" id="IPR021765">
    <property type="entry name" value="UstYa-like"/>
</dbReference>
<sequence>MEPLQRWCTVTRPERHVGSITDFPMKLVRFTEMPLLKAEPGRESDSAWRGLSMGHSLVEINKSEAQAMGIGDGLSTMDPVTELYGVSWTHQLHCLGMIRQGFWDALRQRYEFLDPVPSAANKSDAKARYLDHLQHCFDYLQQAIVCAGDVTLEGRAEETKEEATPHINGYGALHRCRDMDAHKATGLIHTEIEIARPGQKQSV</sequence>
<dbReference type="GO" id="GO:0016491">
    <property type="term" value="F:oxidoreductase activity"/>
    <property type="evidence" value="ECO:0007669"/>
    <property type="project" value="UniProtKB-KW"/>
</dbReference>
<evidence type="ECO:0000256" key="3">
    <source>
        <dbReference type="ARBA" id="ARBA00035112"/>
    </source>
</evidence>
<gene>
    <name evidence="4" type="primary">ustYa-12</name>
    <name evidence="4" type="ORF">Cob_v008306</name>
</gene>
<dbReference type="OrthoDB" id="3687641at2759"/>
<name>A0A484FLT5_COLOR</name>
<dbReference type="AlphaFoldDB" id="A0A484FLT5"/>
<comment type="similarity">
    <text evidence="3">Belongs to the ustYa family.</text>
</comment>
<evidence type="ECO:0000256" key="1">
    <source>
        <dbReference type="ARBA" id="ARBA00004685"/>
    </source>
</evidence>
<dbReference type="GO" id="GO:0043386">
    <property type="term" value="P:mycotoxin biosynthetic process"/>
    <property type="evidence" value="ECO:0007669"/>
    <property type="project" value="InterPro"/>
</dbReference>
<dbReference type="PANTHER" id="PTHR33365">
    <property type="entry name" value="YALI0B05434P"/>
    <property type="match status" value="1"/>
</dbReference>
<keyword evidence="2" id="KW-0560">Oxidoreductase</keyword>
<evidence type="ECO:0000313" key="5">
    <source>
        <dbReference type="Proteomes" id="UP000014480"/>
    </source>
</evidence>
<keyword evidence="5" id="KW-1185">Reference proteome</keyword>